<evidence type="ECO:0000259" key="6">
    <source>
        <dbReference type="PROSITE" id="PS50048"/>
    </source>
</evidence>
<proteinExistence type="predicted"/>
<dbReference type="RefSeq" id="XP_025382803.1">
    <property type="nucleotide sequence ID" value="XM_025526346.1"/>
</dbReference>
<gene>
    <name evidence="7" type="ORF">BO83DRAFT_164562</name>
</gene>
<evidence type="ECO:0000256" key="2">
    <source>
        <dbReference type="ARBA" id="ARBA00023125"/>
    </source>
</evidence>
<keyword evidence="1" id="KW-0805">Transcription regulation</keyword>
<keyword evidence="8" id="KW-1185">Reference proteome</keyword>
<keyword evidence="4" id="KW-0539">Nucleus</keyword>
<dbReference type="GO" id="GO:0003677">
    <property type="term" value="F:DNA binding"/>
    <property type="evidence" value="ECO:0007669"/>
    <property type="project" value="UniProtKB-KW"/>
</dbReference>
<dbReference type="InterPro" id="IPR036864">
    <property type="entry name" value="Zn2-C6_fun-type_DNA-bd_sf"/>
</dbReference>
<dbReference type="CDD" id="cd00067">
    <property type="entry name" value="GAL4"/>
    <property type="match status" value="1"/>
</dbReference>
<dbReference type="Gene3D" id="4.10.240.10">
    <property type="entry name" value="Zn(2)-C6 fungal-type DNA-binding domain"/>
    <property type="match status" value="1"/>
</dbReference>
<dbReference type="GO" id="GO:0009893">
    <property type="term" value="P:positive regulation of metabolic process"/>
    <property type="evidence" value="ECO:0007669"/>
    <property type="project" value="UniProtKB-ARBA"/>
</dbReference>
<comment type="caution">
    <text evidence="7">The sequence shown here is derived from an EMBL/GenBank/DDBJ whole genome shotgun (WGS) entry which is preliminary data.</text>
</comment>
<dbReference type="SUPFAM" id="SSF57701">
    <property type="entry name" value="Zn2/Cys6 DNA-binding domain"/>
    <property type="match status" value="1"/>
</dbReference>
<evidence type="ECO:0000313" key="8">
    <source>
        <dbReference type="Proteomes" id="UP000246171"/>
    </source>
</evidence>
<dbReference type="AlphaFoldDB" id="A0A317UMA4"/>
<dbReference type="GO" id="GO:0000981">
    <property type="term" value="F:DNA-binding transcription factor activity, RNA polymerase II-specific"/>
    <property type="evidence" value="ECO:0007669"/>
    <property type="project" value="InterPro"/>
</dbReference>
<evidence type="ECO:0000256" key="3">
    <source>
        <dbReference type="ARBA" id="ARBA00023163"/>
    </source>
</evidence>
<dbReference type="GO" id="GO:0008270">
    <property type="term" value="F:zinc ion binding"/>
    <property type="evidence" value="ECO:0007669"/>
    <property type="project" value="InterPro"/>
</dbReference>
<dbReference type="GeneID" id="37048308"/>
<organism evidence="7 8">
    <name type="scientific">Aspergillus eucalypticola (strain CBS 122712 / IBT 29274)</name>
    <dbReference type="NCBI Taxonomy" id="1448314"/>
    <lineage>
        <taxon>Eukaryota</taxon>
        <taxon>Fungi</taxon>
        <taxon>Dikarya</taxon>
        <taxon>Ascomycota</taxon>
        <taxon>Pezizomycotina</taxon>
        <taxon>Eurotiomycetes</taxon>
        <taxon>Eurotiomycetidae</taxon>
        <taxon>Eurotiales</taxon>
        <taxon>Aspergillaceae</taxon>
        <taxon>Aspergillus</taxon>
        <taxon>Aspergillus subgen. Circumdati</taxon>
    </lineage>
</organism>
<dbReference type="Pfam" id="PF00172">
    <property type="entry name" value="Zn_clus"/>
    <property type="match status" value="1"/>
</dbReference>
<sequence length="163" mass="17954">MDHRPPRPKTRPKVAEKDRKRARKACTLCQIRKAKCVKATSGACVNCARQSLPCSLQYTTNFDASTTSRENESIQCSQSSTSANGDDQNSSSRSSIVPRIFNSIRLPEQPDQPDLILEDLSSKRLLEKIADSMFLSDASTASSITSSGVSKLLEGRFHYLLVS</sequence>
<evidence type="ECO:0000256" key="1">
    <source>
        <dbReference type="ARBA" id="ARBA00023015"/>
    </source>
</evidence>
<feature type="domain" description="Zn(2)-C6 fungal-type" evidence="6">
    <location>
        <begin position="25"/>
        <end position="56"/>
    </location>
</feature>
<dbReference type="InterPro" id="IPR001138">
    <property type="entry name" value="Zn2Cys6_DnaBD"/>
</dbReference>
<dbReference type="PROSITE" id="PS50048">
    <property type="entry name" value="ZN2_CY6_FUNGAL_2"/>
    <property type="match status" value="1"/>
</dbReference>
<keyword evidence="2" id="KW-0238">DNA-binding</keyword>
<dbReference type="Proteomes" id="UP000246171">
    <property type="component" value="Unassembled WGS sequence"/>
</dbReference>
<evidence type="ECO:0000256" key="4">
    <source>
        <dbReference type="ARBA" id="ARBA00023242"/>
    </source>
</evidence>
<name>A0A317UMA4_ASPEC</name>
<reference evidence="7" key="1">
    <citation type="submission" date="2016-12" db="EMBL/GenBank/DDBJ databases">
        <title>The genomes of Aspergillus section Nigri reveals drivers in fungal speciation.</title>
        <authorList>
            <consortium name="DOE Joint Genome Institute"/>
            <person name="Vesth T.C."/>
            <person name="Nybo J."/>
            <person name="Theobald S."/>
            <person name="Brandl J."/>
            <person name="Frisvad J.C."/>
            <person name="Nielsen K.F."/>
            <person name="Lyhne E.K."/>
            <person name="Kogle M.E."/>
            <person name="Kuo A."/>
            <person name="Riley R."/>
            <person name="Clum A."/>
            <person name="Nolan M."/>
            <person name="Lipzen A."/>
            <person name="Salamov A."/>
            <person name="Henrissat B."/>
            <person name="Wiebenga A."/>
            <person name="De vries R.P."/>
            <person name="Grigoriev I.V."/>
            <person name="Mortensen U.H."/>
            <person name="Andersen M.R."/>
            <person name="Baker S.E."/>
        </authorList>
    </citation>
    <scope>NUCLEOTIDE SEQUENCE</scope>
    <source>
        <strain evidence="7">CBS 122712</strain>
    </source>
</reference>
<keyword evidence="3" id="KW-0804">Transcription</keyword>
<dbReference type="EMBL" id="MSFU01000039">
    <property type="protein sequence ID" value="PWY63044.1"/>
    <property type="molecule type" value="Genomic_DNA"/>
</dbReference>
<feature type="region of interest" description="Disordered" evidence="5">
    <location>
        <begin position="67"/>
        <end position="94"/>
    </location>
</feature>
<accession>A0A317UMA4</accession>
<evidence type="ECO:0000313" key="7">
    <source>
        <dbReference type="EMBL" id="PWY63044.1"/>
    </source>
</evidence>
<dbReference type="VEuPathDB" id="FungiDB:BO83DRAFT_164562"/>
<protein>
    <recommendedName>
        <fullName evidence="6">Zn(2)-C6 fungal-type domain-containing protein</fullName>
    </recommendedName>
</protein>
<evidence type="ECO:0000256" key="5">
    <source>
        <dbReference type="SAM" id="MobiDB-lite"/>
    </source>
</evidence>